<protein>
    <submittedName>
        <fullName evidence="1">Uncharacterized protein</fullName>
    </submittedName>
</protein>
<proteinExistence type="predicted"/>
<sequence length="158" mass="16708">MSTPPPPPGGTFRPQAPSTTLASLVDLGYALSAAYGRPHRITPAGRAAIAGDENGALTWQRLTPTLRVVLCALFDGRDADHVGPALAVNPASFKRLAAAGFIDNGGRNDAAHSELTGKGRDAVLRIRGERPAIAEQDITEVYVDELCVGDTFVEYGRR</sequence>
<keyword evidence="2" id="KW-1185">Reference proteome</keyword>
<organism evidence="1 2">
    <name type="scientific">Spinactinospora alkalitolerans</name>
    <dbReference type="NCBI Taxonomy" id="687207"/>
    <lineage>
        <taxon>Bacteria</taxon>
        <taxon>Bacillati</taxon>
        <taxon>Actinomycetota</taxon>
        <taxon>Actinomycetes</taxon>
        <taxon>Streptosporangiales</taxon>
        <taxon>Nocardiopsidaceae</taxon>
        <taxon>Spinactinospora</taxon>
    </lineage>
</organism>
<dbReference type="RefSeq" id="WP_179645568.1">
    <property type="nucleotide sequence ID" value="NZ_BAAAYY010000019.1"/>
</dbReference>
<dbReference type="AlphaFoldDB" id="A0A852U1C6"/>
<evidence type="ECO:0000313" key="1">
    <source>
        <dbReference type="EMBL" id="NYE50009.1"/>
    </source>
</evidence>
<gene>
    <name evidence="1" type="ORF">HDA32_005129</name>
</gene>
<reference evidence="1 2" key="1">
    <citation type="submission" date="2020-07" db="EMBL/GenBank/DDBJ databases">
        <title>Sequencing the genomes of 1000 actinobacteria strains.</title>
        <authorList>
            <person name="Klenk H.-P."/>
        </authorList>
    </citation>
    <scope>NUCLEOTIDE SEQUENCE [LARGE SCALE GENOMIC DNA]</scope>
    <source>
        <strain evidence="1 2">CXB654</strain>
    </source>
</reference>
<accession>A0A852U1C6</accession>
<name>A0A852U1C6_9ACTN</name>
<dbReference type="EMBL" id="JACCCC010000001">
    <property type="protein sequence ID" value="NYE50009.1"/>
    <property type="molecule type" value="Genomic_DNA"/>
</dbReference>
<comment type="caution">
    <text evidence="1">The sequence shown here is derived from an EMBL/GenBank/DDBJ whole genome shotgun (WGS) entry which is preliminary data.</text>
</comment>
<evidence type="ECO:0000313" key="2">
    <source>
        <dbReference type="Proteomes" id="UP000589036"/>
    </source>
</evidence>
<dbReference type="Proteomes" id="UP000589036">
    <property type="component" value="Unassembled WGS sequence"/>
</dbReference>